<dbReference type="InterPro" id="IPR016032">
    <property type="entry name" value="Sig_transdc_resp-reg_C-effctor"/>
</dbReference>
<dbReference type="PRINTS" id="PR00038">
    <property type="entry name" value="HTHLUXR"/>
</dbReference>
<name>A0A2A4MTG3_9GAMM</name>
<feature type="domain" description="HTH luxR-type" evidence="4">
    <location>
        <begin position="179"/>
        <end position="244"/>
    </location>
</feature>
<dbReference type="GO" id="GO:0003677">
    <property type="term" value="F:DNA binding"/>
    <property type="evidence" value="ECO:0007669"/>
    <property type="project" value="UniProtKB-KW"/>
</dbReference>
<evidence type="ECO:0000313" key="6">
    <source>
        <dbReference type="Proteomes" id="UP000218172"/>
    </source>
</evidence>
<dbReference type="PANTHER" id="PTHR44688">
    <property type="entry name" value="DNA-BINDING TRANSCRIPTIONAL ACTIVATOR DEVR_DOSR"/>
    <property type="match status" value="1"/>
</dbReference>
<dbReference type="InterPro" id="IPR000792">
    <property type="entry name" value="Tscrpt_reg_LuxR_C"/>
</dbReference>
<evidence type="ECO:0000256" key="1">
    <source>
        <dbReference type="ARBA" id="ARBA00023015"/>
    </source>
</evidence>
<dbReference type="Pfam" id="PF00196">
    <property type="entry name" value="GerE"/>
    <property type="match status" value="1"/>
</dbReference>
<dbReference type="EMBL" id="NVQR01000019">
    <property type="protein sequence ID" value="PCH63351.1"/>
    <property type="molecule type" value="Genomic_DNA"/>
</dbReference>
<dbReference type="Gene3D" id="1.10.10.10">
    <property type="entry name" value="Winged helix-like DNA-binding domain superfamily/Winged helix DNA-binding domain"/>
    <property type="match status" value="1"/>
</dbReference>
<dbReference type="CDD" id="cd06170">
    <property type="entry name" value="LuxR_C_like"/>
    <property type="match status" value="1"/>
</dbReference>
<comment type="caution">
    <text evidence="5">The sequence shown here is derived from an EMBL/GenBank/DDBJ whole genome shotgun (WGS) entry which is preliminary data.</text>
</comment>
<evidence type="ECO:0000256" key="3">
    <source>
        <dbReference type="ARBA" id="ARBA00023163"/>
    </source>
</evidence>
<dbReference type="InterPro" id="IPR036693">
    <property type="entry name" value="TF_LuxR_autoind-bd_dom_sf"/>
</dbReference>
<dbReference type="InterPro" id="IPR036388">
    <property type="entry name" value="WH-like_DNA-bd_sf"/>
</dbReference>
<dbReference type="Pfam" id="PF03472">
    <property type="entry name" value="Autoind_bind"/>
    <property type="match status" value="1"/>
</dbReference>
<evidence type="ECO:0000256" key="2">
    <source>
        <dbReference type="ARBA" id="ARBA00023125"/>
    </source>
</evidence>
<keyword evidence="1" id="KW-0805">Transcription regulation</keyword>
<organism evidence="5 6">
    <name type="scientific">SAR86 cluster bacterium</name>
    <dbReference type="NCBI Taxonomy" id="2030880"/>
    <lineage>
        <taxon>Bacteria</taxon>
        <taxon>Pseudomonadati</taxon>
        <taxon>Pseudomonadota</taxon>
        <taxon>Gammaproteobacteria</taxon>
        <taxon>SAR86 cluster</taxon>
    </lineage>
</organism>
<gene>
    <name evidence="5" type="ORF">COC19_01120</name>
</gene>
<evidence type="ECO:0000313" key="5">
    <source>
        <dbReference type="EMBL" id="PCH63351.1"/>
    </source>
</evidence>
<dbReference type="SMART" id="SM00421">
    <property type="entry name" value="HTH_LUXR"/>
    <property type="match status" value="1"/>
</dbReference>
<reference evidence="6" key="1">
    <citation type="submission" date="2017-08" db="EMBL/GenBank/DDBJ databases">
        <title>A dynamic microbial community with high functional redundancy inhabits the cold, oxic subseafloor aquifer.</title>
        <authorList>
            <person name="Tully B.J."/>
            <person name="Wheat C.G."/>
            <person name="Glazer B.T."/>
            <person name="Huber J.A."/>
        </authorList>
    </citation>
    <scope>NUCLEOTIDE SEQUENCE [LARGE SCALE GENOMIC DNA]</scope>
</reference>
<sequence length="255" mass="28725">MNVEQYSCMERELRSSVDIVGIKRACALFSEKAGFDFYSFRVFRTPSITLADSTSIDNYPQSWSRLYEEDKLVDSDPVIACCIRKNTSVRWDKVESLDEYCLDNQREFRKLARRHGLNSGFSIPLWAPGGEFAMLSLASTKQACEMDLIFAHSLPFAHQFAHYLFEAVQLNQSKLQQSKSSANSSLTNREQECLSWACEGKTTKEIAEIVGIGERTVVFHINHFVKKLGASNRQHAVAKASFYGLVRPSAVALSG</sequence>
<dbReference type="InterPro" id="IPR005143">
    <property type="entry name" value="TF_LuxR_autoind-bd_dom"/>
</dbReference>
<keyword evidence="3" id="KW-0804">Transcription</keyword>
<dbReference type="GO" id="GO:0006355">
    <property type="term" value="P:regulation of DNA-templated transcription"/>
    <property type="evidence" value="ECO:0007669"/>
    <property type="project" value="InterPro"/>
</dbReference>
<accession>A0A2A4MTG3</accession>
<dbReference type="PROSITE" id="PS50043">
    <property type="entry name" value="HTH_LUXR_2"/>
    <property type="match status" value="1"/>
</dbReference>
<dbReference type="AlphaFoldDB" id="A0A2A4MTG3"/>
<dbReference type="PANTHER" id="PTHR44688:SF16">
    <property type="entry name" value="DNA-BINDING TRANSCRIPTIONAL ACTIVATOR DEVR_DOSR"/>
    <property type="match status" value="1"/>
</dbReference>
<dbReference type="Gene3D" id="3.30.450.80">
    <property type="entry name" value="Transcription factor LuxR-like, autoinducer-binding domain"/>
    <property type="match status" value="1"/>
</dbReference>
<dbReference type="SUPFAM" id="SSF75516">
    <property type="entry name" value="Pheromone-binding domain of LuxR-like quorum-sensing transcription factors"/>
    <property type="match status" value="1"/>
</dbReference>
<evidence type="ECO:0000259" key="4">
    <source>
        <dbReference type="PROSITE" id="PS50043"/>
    </source>
</evidence>
<dbReference type="SUPFAM" id="SSF46894">
    <property type="entry name" value="C-terminal effector domain of the bipartite response regulators"/>
    <property type="match status" value="1"/>
</dbReference>
<keyword evidence="2" id="KW-0238">DNA-binding</keyword>
<proteinExistence type="predicted"/>
<protein>
    <recommendedName>
        <fullName evidence="4">HTH luxR-type domain-containing protein</fullName>
    </recommendedName>
</protein>
<dbReference type="Proteomes" id="UP000218172">
    <property type="component" value="Unassembled WGS sequence"/>
</dbReference>